<dbReference type="Pfam" id="PF08264">
    <property type="entry name" value="Anticodon_1"/>
    <property type="match status" value="1"/>
</dbReference>
<evidence type="ECO:0000256" key="4">
    <source>
        <dbReference type="ARBA" id="ARBA00022917"/>
    </source>
</evidence>
<evidence type="ECO:0000256" key="1">
    <source>
        <dbReference type="ARBA" id="ARBA00022598"/>
    </source>
</evidence>
<dbReference type="InterPro" id="IPR002300">
    <property type="entry name" value="aa-tRNA-synth_Ia"/>
</dbReference>
<sequence>MSMVLERTNPTRAIFGYALVRDEKGEEMHKSKGNAIWFDEAVEKIGADPMRWLYSRQNPAHNLNFGYKPAEEVKRKLLTLYNSIEFFDTYTSLEEYPGKEKLIESKNCLDIWILSRLNSLTAKVTEELNYYNVMSATLAIEDFFINDLSLWYIRRSRKRFQKPINLEEKREASQTLYYVIVHLLNLIAPIMPFFSEENYQRFRKEGMPQSIHLFDWPEVDKKHIKKELEEKMQKAREIVALALTERSALGIKTRQPLQKLKVKNVKLKLDPELLELIKEEVNVKEVVFDNKIEKEVELDTEISSELKEEGTVREIIRNIQEMRKRAGLKPKDEILVSYSGNNELGNILQKNRDFILKEAKVKDLISEGAREGFDMEKEVIVDGQNILLAIKRT</sequence>
<comment type="catalytic activity">
    <reaction evidence="6">
        <text>tRNA(Ile) + L-isoleucine + ATP = L-isoleucyl-tRNA(Ile) + AMP + diphosphate</text>
        <dbReference type="Rhea" id="RHEA:11060"/>
        <dbReference type="Rhea" id="RHEA-COMP:9666"/>
        <dbReference type="Rhea" id="RHEA-COMP:9695"/>
        <dbReference type="ChEBI" id="CHEBI:30616"/>
        <dbReference type="ChEBI" id="CHEBI:33019"/>
        <dbReference type="ChEBI" id="CHEBI:58045"/>
        <dbReference type="ChEBI" id="CHEBI:78442"/>
        <dbReference type="ChEBI" id="CHEBI:78528"/>
        <dbReference type="ChEBI" id="CHEBI:456215"/>
        <dbReference type="EC" id="6.1.1.5"/>
    </reaction>
</comment>
<evidence type="ECO:0000256" key="2">
    <source>
        <dbReference type="ARBA" id="ARBA00022741"/>
    </source>
</evidence>
<dbReference type="AlphaFoldDB" id="A0A1G2E234"/>
<dbReference type="Proteomes" id="UP000176662">
    <property type="component" value="Unassembled WGS sequence"/>
</dbReference>
<keyword evidence="4" id="KW-0648">Protein biosynthesis</keyword>
<dbReference type="SUPFAM" id="SSF47323">
    <property type="entry name" value="Anticodon-binding domain of a subclass of class I aminoacyl-tRNA synthetases"/>
    <property type="match status" value="2"/>
</dbReference>
<evidence type="ECO:0008006" key="11">
    <source>
        <dbReference type="Google" id="ProtNLM"/>
    </source>
</evidence>
<dbReference type="EMBL" id="MHLX01000009">
    <property type="protein sequence ID" value="OGZ19218.1"/>
    <property type="molecule type" value="Genomic_DNA"/>
</dbReference>
<dbReference type="InterPro" id="IPR014729">
    <property type="entry name" value="Rossmann-like_a/b/a_fold"/>
</dbReference>
<dbReference type="GO" id="GO:0004822">
    <property type="term" value="F:isoleucine-tRNA ligase activity"/>
    <property type="evidence" value="ECO:0007669"/>
    <property type="project" value="UniProtKB-EC"/>
</dbReference>
<evidence type="ECO:0000259" key="7">
    <source>
        <dbReference type="Pfam" id="PF00133"/>
    </source>
</evidence>
<dbReference type="InterPro" id="IPR013155">
    <property type="entry name" value="M/V/L/I-tRNA-synth_anticd-bd"/>
</dbReference>
<dbReference type="Gene3D" id="3.40.50.620">
    <property type="entry name" value="HUPs"/>
    <property type="match status" value="1"/>
</dbReference>
<evidence type="ECO:0000313" key="9">
    <source>
        <dbReference type="EMBL" id="OGZ19218.1"/>
    </source>
</evidence>
<protein>
    <recommendedName>
        <fullName evidence="11">Methionyl/Valyl/Leucyl/Isoleucyl-tRNA synthetase anticodon-binding domain-containing protein</fullName>
    </recommendedName>
</protein>
<keyword evidence="2" id="KW-0547">Nucleotide-binding</keyword>
<evidence type="ECO:0000256" key="3">
    <source>
        <dbReference type="ARBA" id="ARBA00022840"/>
    </source>
</evidence>
<dbReference type="PANTHER" id="PTHR42780">
    <property type="entry name" value="SOLEUCYL-TRNA SYNTHETASE"/>
    <property type="match status" value="1"/>
</dbReference>
<keyword evidence="1" id="KW-0436">Ligase</keyword>
<dbReference type="CDD" id="cd07961">
    <property type="entry name" value="Anticodon_Ia_Ile_ABEc"/>
    <property type="match status" value="1"/>
</dbReference>
<organism evidence="9 10">
    <name type="scientific">Candidatus Nealsonbacteria bacterium RBG_13_38_11</name>
    <dbReference type="NCBI Taxonomy" id="1801662"/>
    <lineage>
        <taxon>Bacteria</taxon>
        <taxon>Candidatus Nealsoniibacteriota</taxon>
    </lineage>
</organism>
<dbReference type="GO" id="GO:0006428">
    <property type="term" value="P:isoleucyl-tRNA aminoacylation"/>
    <property type="evidence" value="ECO:0007669"/>
    <property type="project" value="TreeGrafter"/>
</dbReference>
<dbReference type="InterPro" id="IPR009080">
    <property type="entry name" value="tRNAsynth_Ia_anticodon-bd"/>
</dbReference>
<evidence type="ECO:0000313" key="10">
    <source>
        <dbReference type="Proteomes" id="UP000176662"/>
    </source>
</evidence>
<evidence type="ECO:0000256" key="5">
    <source>
        <dbReference type="ARBA" id="ARBA00023146"/>
    </source>
</evidence>
<name>A0A1G2E234_9BACT</name>
<dbReference type="Pfam" id="PF00133">
    <property type="entry name" value="tRNA-synt_1"/>
    <property type="match status" value="1"/>
</dbReference>
<evidence type="ECO:0000259" key="8">
    <source>
        <dbReference type="Pfam" id="PF08264"/>
    </source>
</evidence>
<dbReference type="Gene3D" id="1.10.730.10">
    <property type="entry name" value="Isoleucyl-tRNA Synthetase, Domain 1"/>
    <property type="match status" value="1"/>
</dbReference>
<gene>
    <name evidence="9" type="ORF">A2Z68_00785</name>
</gene>
<proteinExistence type="predicted"/>
<evidence type="ECO:0000256" key="6">
    <source>
        <dbReference type="ARBA" id="ARBA00048359"/>
    </source>
</evidence>
<dbReference type="InterPro" id="IPR023586">
    <property type="entry name" value="Ile-tRNA-ligase_type2"/>
</dbReference>
<dbReference type="PANTHER" id="PTHR42780:SF1">
    <property type="entry name" value="ISOLEUCINE--TRNA LIGASE, CYTOPLASMIC"/>
    <property type="match status" value="1"/>
</dbReference>
<keyword evidence="3" id="KW-0067">ATP-binding</keyword>
<comment type="caution">
    <text evidence="9">The sequence shown here is derived from an EMBL/GenBank/DDBJ whole genome shotgun (WGS) entry which is preliminary data.</text>
</comment>
<dbReference type="GO" id="GO:0000049">
    <property type="term" value="F:tRNA binding"/>
    <property type="evidence" value="ECO:0007669"/>
    <property type="project" value="InterPro"/>
</dbReference>
<keyword evidence="5" id="KW-0030">Aminoacyl-tRNA synthetase</keyword>
<dbReference type="InterPro" id="IPR033709">
    <property type="entry name" value="Anticodon_Ile_ABEc"/>
</dbReference>
<feature type="domain" description="Aminoacyl-tRNA synthetase class Ia" evidence="7">
    <location>
        <begin position="1"/>
        <end position="59"/>
    </location>
</feature>
<dbReference type="GO" id="GO:0005524">
    <property type="term" value="F:ATP binding"/>
    <property type="evidence" value="ECO:0007669"/>
    <property type="project" value="UniProtKB-KW"/>
</dbReference>
<accession>A0A1G2E234</accession>
<feature type="domain" description="Methionyl/Valyl/Leucyl/Isoleucyl-tRNA synthetase anticodon-binding" evidence="8">
    <location>
        <begin position="110"/>
        <end position="259"/>
    </location>
</feature>
<dbReference type="SUPFAM" id="SSF52374">
    <property type="entry name" value="Nucleotidylyl transferase"/>
    <property type="match status" value="1"/>
</dbReference>
<reference evidence="9 10" key="1">
    <citation type="journal article" date="2016" name="Nat. Commun.">
        <title>Thousands of microbial genomes shed light on interconnected biogeochemical processes in an aquifer system.</title>
        <authorList>
            <person name="Anantharaman K."/>
            <person name="Brown C.T."/>
            <person name="Hug L.A."/>
            <person name="Sharon I."/>
            <person name="Castelle C.J."/>
            <person name="Probst A.J."/>
            <person name="Thomas B.C."/>
            <person name="Singh A."/>
            <person name="Wilkins M.J."/>
            <person name="Karaoz U."/>
            <person name="Brodie E.L."/>
            <person name="Williams K.H."/>
            <person name="Hubbard S.S."/>
            <person name="Banfield J.F."/>
        </authorList>
    </citation>
    <scope>NUCLEOTIDE SEQUENCE [LARGE SCALE GENOMIC DNA]</scope>
</reference>